<dbReference type="BioCyc" id="BSUB633149:G1GM8-1390-MONOMER"/>
<reference evidence="3" key="1">
    <citation type="journal article" date="2011" name="J. Bacteriol.">
        <title>Genome sequences of eight morphologically diverse alphaproteobacteria.</title>
        <authorList>
            <consortium name="US DOE Joint Genome Institute"/>
            <person name="Brown P.J."/>
            <person name="Kysela D.T."/>
            <person name="Buechlein A."/>
            <person name="Hemmerich C."/>
            <person name="Brun Y.V."/>
        </authorList>
    </citation>
    <scope>NUCLEOTIDE SEQUENCE [LARGE SCALE GENOMIC DNA]</scope>
    <source>
        <strain evidence="3">ATCC 15264 / DSM 4735 / LMG 14903 / NBRC 16000 / CB 81</strain>
    </source>
</reference>
<evidence type="ECO:0000259" key="1">
    <source>
        <dbReference type="Pfam" id="PF13472"/>
    </source>
</evidence>
<dbReference type="GO" id="GO:0004622">
    <property type="term" value="F:phosphatidylcholine lysophospholipase activity"/>
    <property type="evidence" value="ECO:0007669"/>
    <property type="project" value="TreeGrafter"/>
</dbReference>
<dbReference type="AlphaFoldDB" id="D9QFZ8"/>
<dbReference type="eggNOG" id="COG2755">
    <property type="taxonomic scope" value="Bacteria"/>
</dbReference>
<dbReference type="InterPro" id="IPR051532">
    <property type="entry name" value="Ester_Hydrolysis_Enzymes"/>
</dbReference>
<dbReference type="InterPro" id="IPR036514">
    <property type="entry name" value="SGNH_hydro_sf"/>
</dbReference>
<evidence type="ECO:0000313" key="2">
    <source>
        <dbReference type="EMBL" id="ADL00712.1"/>
    </source>
</evidence>
<dbReference type="PANTHER" id="PTHR30383:SF5">
    <property type="entry name" value="SGNH HYDROLASE-TYPE ESTERASE DOMAIN-CONTAINING PROTEIN"/>
    <property type="match status" value="1"/>
</dbReference>
<keyword evidence="3" id="KW-1185">Reference proteome</keyword>
<dbReference type="HOGENOM" id="CLU_556299_0_0_5"/>
<dbReference type="Proteomes" id="UP000002696">
    <property type="component" value="Chromosome"/>
</dbReference>
<dbReference type="EMBL" id="CP002102">
    <property type="protein sequence ID" value="ADL00712.1"/>
    <property type="molecule type" value="Genomic_DNA"/>
</dbReference>
<dbReference type="PANTHER" id="PTHR30383">
    <property type="entry name" value="THIOESTERASE 1/PROTEASE 1/LYSOPHOSPHOLIPASE L1"/>
    <property type="match status" value="1"/>
</dbReference>
<dbReference type="RefSeq" id="WP_013268815.1">
    <property type="nucleotide sequence ID" value="NC_014375.1"/>
</dbReference>
<sequence>MAGRLISPTDYRLGLSVLLEGDSHTALGQANAAGYRQTTAQGFFEVANSLLGHPFNIAANLGVAGESAEQIAMRLSAALAYKADVVCLLAGQNQSTDAGTGQPTLATVTAATVIAMCEAHKANGSVVVLSTVFLRTSGSETDAEITRKSTINRLLKQYVATTRGVYLVDLAFALTDPATGYMYADASADTLHMNARGAMIAGRCYADVLAKIAPPPVIYPATARDWTNYSANPTMNGDNASGTNGFAFPAASGISGTGPDACQIIRRNTATVVASKVARTGSWRRDSKARMEITAAANYDAGYFYFGGIGNTLSAGRYDLTWNASATRVLGERRLPTTPNGFIYLCVKPGTSSNTEPTWPTTEGGTVVDGGTAIWLCQKMPAAGDVFFAEADLEFSALTAGKGMGALLILELYTTTLQPQYATALNFPTNGTYGVGSDFAPPLLHLKTPDLVIPTLTEPVRYLHASVRVFLEAGGSVTVDISRAAIMRKS</sequence>
<dbReference type="InterPro" id="IPR013830">
    <property type="entry name" value="SGNH_hydro"/>
</dbReference>
<gene>
    <name evidence="2" type="ordered locus">Bresu_1400</name>
</gene>
<protein>
    <recommendedName>
        <fullName evidence="1">SGNH hydrolase-type esterase domain-containing protein</fullName>
    </recommendedName>
</protein>
<evidence type="ECO:0000313" key="3">
    <source>
        <dbReference type="Proteomes" id="UP000002696"/>
    </source>
</evidence>
<proteinExistence type="predicted"/>
<dbReference type="SUPFAM" id="SSF52266">
    <property type="entry name" value="SGNH hydrolase"/>
    <property type="match status" value="1"/>
</dbReference>
<dbReference type="Pfam" id="PF13472">
    <property type="entry name" value="Lipase_GDSL_2"/>
    <property type="match status" value="1"/>
</dbReference>
<dbReference type="STRING" id="633149.Bresu_1400"/>
<name>D9QFZ8_BRESC</name>
<dbReference type="Gene3D" id="3.40.50.1110">
    <property type="entry name" value="SGNH hydrolase"/>
    <property type="match status" value="1"/>
</dbReference>
<accession>D9QFZ8</accession>
<dbReference type="KEGG" id="bsb:Bresu_1400"/>
<organism evidence="2 3">
    <name type="scientific">Brevundimonas subvibrioides (strain ATCC 15264 / DSM 4735 / LMG 14903 / NBRC 16000 / CB 81)</name>
    <name type="common">Caulobacter subvibrioides</name>
    <dbReference type="NCBI Taxonomy" id="633149"/>
    <lineage>
        <taxon>Bacteria</taxon>
        <taxon>Pseudomonadati</taxon>
        <taxon>Pseudomonadota</taxon>
        <taxon>Alphaproteobacteria</taxon>
        <taxon>Caulobacterales</taxon>
        <taxon>Caulobacteraceae</taxon>
        <taxon>Brevundimonas</taxon>
    </lineage>
</organism>
<feature type="domain" description="SGNH hydrolase-type esterase" evidence="1">
    <location>
        <begin position="21"/>
        <end position="198"/>
    </location>
</feature>
<dbReference type="InParanoid" id="D9QFZ8"/>